<proteinExistence type="predicted"/>
<dbReference type="InterPro" id="IPR005467">
    <property type="entry name" value="His_kinase_dom"/>
</dbReference>
<dbReference type="InterPro" id="IPR003018">
    <property type="entry name" value="GAF"/>
</dbReference>
<evidence type="ECO:0000259" key="6">
    <source>
        <dbReference type="PROSITE" id="PS50109"/>
    </source>
</evidence>
<dbReference type="PANTHER" id="PTHR42878">
    <property type="entry name" value="TWO-COMPONENT HISTIDINE KINASE"/>
    <property type="match status" value="1"/>
</dbReference>
<dbReference type="Gene3D" id="1.10.287.130">
    <property type="match status" value="1"/>
</dbReference>
<evidence type="ECO:0000313" key="8">
    <source>
        <dbReference type="Proteomes" id="UP001610063"/>
    </source>
</evidence>
<dbReference type="SMART" id="SM00388">
    <property type="entry name" value="HisKA"/>
    <property type="match status" value="1"/>
</dbReference>
<evidence type="ECO:0000256" key="5">
    <source>
        <dbReference type="ARBA" id="ARBA00022777"/>
    </source>
</evidence>
<gene>
    <name evidence="7" type="ORF">ACHKAR_04010</name>
</gene>
<evidence type="ECO:0000256" key="1">
    <source>
        <dbReference type="ARBA" id="ARBA00000085"/>
    </source>
</evidence>
<dbReference type="EMBL" id="JBIPKE010000012">
    <property type="protein sequence ID" value="MFH6982587.1"/>
    <property type="molecule type" value="Genomic_DNA"/>
</dbReference>
<keyword evidence="4" id="KW-0808">Transferase</keyword>
<dbReference type="InterPro" id="IPR004358">
    <property type="entry name" value="Sig_transdc_His_kin-like_C"/>
</dbReference>
<dbReference type="InterPro" id="IPR003661">
    <property type="entry name" value="HisK_dim/P_dom"/>
</dbReference>
<dbReference type="InterPro" id="IPR003594">
    <property type="entry name" value="HATPase_dom"/>
</dbReference>
<protein>
    <recommendedName>
        <fullName evidence="2">histidine kinase</fullName>
        <ecNumber evidence="2">2.7.13.3</ecNumber>
    </recommendedName>
</protein>
<dbReference type="PANTHER" id="PTHR42878:SF15">
    <property type="entry name" value="BACTERIOPHYTOCHROME"/>
    <property type="match status" value="1"/>
</dbReference>
<evidence type="ECO:0000256" key="2">
    <source>
        <dbReference type="ARBA" id="ARBA00012438"/>
    </source>
</evidence>
<reference evidence="7 8" key="1">
    <citation type="journal article" date="2013" name="Int. J. Syst. Evol. Microbiol.">
        <title>Marinoscillum luteum sp. nov., isolated from marine sediment.</title>
        <authorList>
            <person name="Cha I.T."/>
            <person name="Park S.J."/>
            <person name="Kim S.J."/>
            <person name="Kim J.G."/>
            <person name="Jung M.Y."/>
            <person name="Shin K.S."/>
            <person name="Kwon K.K."/>
            <person name="Yang S.H."/>
            <person name="Seo Y.S."/>
            <person name="Rhee S.K."/>
        </authorList>
    </citation>
    <scope>NUCLEOTIDE SEQUENCE [LARGE SCALE GENOMIC DNA]</scope>
    <source>
        <strain evidence="7 8">KCTC 23939</strain>
    </source>
</reference>
<dbReference type="GO" id="GO:0005524">
    <property type="term" value="F:ATP binding"/>
    <property type="evidence" value="ECO:0007669"/>
    <property type="project" value="UniProtKB-KW"/>
</dbReference>
<dbReference type="InterPro" id="IPR050351">
    <property type="entry name" value="BphY/WalK/GraS-like"/>
</dbReference>
<name>A0ABW7N548_9BACT</name>
<keyword evidence="5" id="KW-0418">Kinase</keyword>
<dbReference type="PRINTS" id="PR00344">
    <property type="entry name" value="BCTRLSENSOR"/>
</dbReference>
<dbReference type="SMART" id="SM00387">
    <property type="entry name" value="HATPase_c"/>
    <property type="match status" value="1"/>
</dbReference>
<dbReference type="Proteomes" id="UP001610063">
    <property type="component" value="Unassembled WGS sequence"/>
</dbReference>
<keyword evidence="8" id="KW-1185">Reference proteome</keyword>
<comment type="caution">
    <text evidence="7">The sequence shown here is derived from an EMBL/GenBank/DDBJ whole genome shotgun (WGS) entry which is preliminary data.</text>
</comment>
<keyword evidence="3" id="KW-0597">Phosphoprotein</keyword>
<evidence type="ECO:0000256" key="3">
    <source>
        <dbReference type="ARBA" id="ARBA00022553"/>
    </source>
</evidence>
<dbReference type="Gene3D" id="3.30.565.10">
    <property type="entry name" value="Histidine kinase-like ATPase, C-terminal domain"/>
    <property type="match status" value="1"/>
</dbReference>
<keyword evidence="7" id="KW-0547">Nucleotide-binding</keyword>
<dbReference type="SUPFAM" id="SSF55874">
    <property type="entry name" value="ATPase domain of HSP90 chaperone/DNA topoisomerase II/histidine kinase"/>
    <property type="match status" value="1"/>
</dbReference>
<dbReference type="Pfam" id="PF00512">
    <property type="entry name" value="HisKA"/>
    <property type="match status" value="1"/>
</dbReference>
<dbReference type="SUPFAM" id="SSF47384">
    <property type="entry name" value="Homodimeric domain of signal transducing histidine kinase"/>
    <property type="match status" value="1"/>
</dbReference>
<accession>A0ABW7N548</accession>
<evidence type="ECO:0000256" key="4">
    <source>
        <dbReference type="ARBA" id="ARBA00022679"/>
    </source>
</evidence>
<dbReference type="EC" id="2.7.13.3" evidence="2"/>
<feature type="domain" description="Histidine kinase" evidence="6">
    <location>
        <begin position="204"/>
        <end position="412"/>
    </location>
</feature>
<dbReference type="Pfam" id="PF02518">
    <property type="entry name" value="HATPase_c"/>
    <property type="match status" value="1"/>
</dbReference>
<dbReference type="Pfam" id="PF13185">
    <property type="entry name" value="GAF_2"/>
    <property type="match status" value="1"/>
</dbReference>
<dbReference type="RefSeq" id="WP_395416274.1">
    <property type="nucleotide sequence ID" value="NZ_JBIPKE010000012.1"/>
</dbReference>
<comment type="catalytic activity">
    <reaction evidence="1">
        <text>ATP + protein L-histidine = ADP + protein N-phospho-L-histidine.</text>
        <dbReference type="EC" id="2.7.13.3"/>
    </reaction>
</comment>
<sequence>MKITETVQNGESLNIQIQHRLIEKLTATNKELLTINSFAEAIQGGKGTHEVVDSMVKKLNSLLGFTDCEIFLMNDSEEYLIQSVKFMDGYCQTDIEYPVIFKIGEGLIGEVCVTGQAKIIADAFQDKQTESGCSLSEIAIPMTHDDRKVMGVIHSRHPKKDFFQESHLKTLTTIASMAATKLIQTKNHERIAQYQTQLEEYVHIVSHDLKSPLRSINALLAWIKEDNKGKLDDETLGNIKLIDNTLLQMDNLITGTLNYSRIAYSEAREEVVDLNHIIHEIKGLLHFPEHISVKLDSDLPSVIGDSTKFLQIFQNLIGNALKFIDKPEGLITVGHVDRGEYYEFSISDNGIGIERRYFHKIFEVFQSLSVSKDSSGVGLSIVKKLVNYYDGDIWLESTVGVGTTFHFTIKKN</sequence>
<dbReference type="SMART" id="SM00065">
    <property type="entry name" value="GAF"/>
    <property type="match status" value="1"/>
</dbReference>
<dbReference type="CDD" id="cd00082">
    <property type="entry name" value="HisKA"/>
    <property type="match status" value="1"/>
</dbReference>
<organism evidence="7 8">
    <name type="scientific">Marinoscillum luteum</name>
    <dbReference type="NCBI Taxonomy" id="861051"/>
    <lineage>
        <taxon>Bacteria</taxon>
        <taxon>Pseudomonadati</taxon>
        <taxon>Bacteroidota</taxon>
        <taxon>Cytophagia</taxon>
        <taxon>Cytophagales</taxon>
        <taxon>Reichenbachiellaceae</taxon>
        <taxon>Marinoscillum</taxon>
    </lineage>
</organism>
<dbReference type="InterPro" id="IPR036097">
    <property type="entry name" value="HisK_dim/P_sf"/>
</dbReference>
<dbReference type="InterPro" id="IPR029016">
    <property type="entry name" value="GAF-like_dom_sf"/>
</dbReference>
<dbReference type="InterPro" id="IPR036890">
    <property type="entry name" value="HATPase_C_sf"/>
</dbReference>
<dbReference type="PROSITE" id="PS50109">
    <property type="entry name" value="HIS_KIN"/>
    <property type="match status" value="1"/>
</dbReference>
<evidence type="ECO:0000313" key="7">
    <source>
        <dbReference type="EMBL" id="MFH6982587.1"/>
    </source>
</evidence>
<dbReference type="SUPFAM" id="SSF55781">
    <property type="entry name" value="GAF domain-like"/>
    <property type="match status" value="1"/>
</dbReference>
<dbReference type="Gene3D" id="3.30.450.40">
    <property type="match status" value="1"/>
</dbReference>
<keyword evidence="7" id="KW-0067">ATP-binding</keyword>